<dbReference type="Proteomes" id="UP000249688">
    <property type="component" value="Unassembled WGS sequence"/>
</dbReference>
<accession>A0A2W7INX2</accession>
<dbReference type="Gene3D" id="3.40.50.720">
    <property type="entry name" value="NAD(P)-binding Rossmann-like Domain"/>
    <property type="match status" value="1"/>
</dbReference>
<reference evidence="2 3" key="1">
    <citation type="submission" date="2018-06" db="EMBL/GenBank/DDBJ databases">
        <title>Genomic Encyclopedia of Archaeal and Bacterial Type Strains, Phase II (KMG-II): from individual species to whole genera.</title>
        <authorList>
            <person name="Goeker M."/>
        </authorList>
    </citation>
    <scope>NUCLEOTIDE SEQUENCE [LARGE SCALE GENOMIC DNA]</scope>
    <source>
        <strain evidence="2 3">DSM 24525</strain>
    </source>
</reference>
<feature type="domain" description="CoA-binding" evidence="1">
    <location>
        <begin position="28"/>
        <end position="122"/>
    </location>
</feature>
<dbReference type="Pfam" id="PF13380">
    <property type="entry name" value="CoA_binding_2"/>
    <property type="match status" value="1"/>
</dbReference>
<dbReference type="PANTHER" id="PTHR33303:SF2">
    <property type="entry name" value="COA-BINDING DOMAIN-CONTAINING PROTEIN"/>
    <property type="match status" value="1"/>
</dbReference>
<organism evidence="2 3">
    <name type="scientific">Humitalea rosea</name>
    <dbReference type="NCBI Taxonomy" id="990373"/>
    <lineage>
        <taxon>Bacteria</taxon>
        <taxon>Pseudomonadati</taxon>
        <taxon>Pseudomonadota</taxon>
        <taxon>Alphaproteobacteria</taxon>
        <taxon>Acetobacterales</taxon>
        <taxon>Roseomonadaceae</taxon>
        <taxon>Humitalea</taxon>
    </lineage>
</organism>
<proteinExistence type="predicted"/>
<dbReference type="InterPro" id="IPR036291">
    <property type="entry name" value="NAD(P)-bd_dom_sf"/>
</dbReference>
<evidence type="ECO:0000313" key="2">
    <source>
        <dbReference type="EMBL" id="PZW41087.1"/>
    </source>
</evidence>
<dbReference type="InterPro" id="IPR003781">
    <property type="entry name" value="CoA-bd"/>
</dbReference>
<evidence type="ECO:0000259" key="1">
    <source>
        <dbReference type="SMART" id="SM00881"/>
    </source>
</evidence>
<sequence length="165" mass="17180">MGFLRPAAGRKLRRMAADDLSDDDIRTLLRSTRRIAVVGASDRPERASFGVAGFLVARGYAVTPVNPMLAGKVLHGAETVASLEDATPLDLVDVFRRSEQAGEAVDAAIALGARAVWLQLGVLDQAAAGRARAAGLVVVMDRCPVIEWGRLGLPKAGVPGSAPGA</sequence>
<keyword evidence="3" id="KW-1185">Reference proteome</keyword>
<protein>
    <recommendedName>
        <fullName evidence="1">CoA-binding domain-containing protein</fullName>
    </recommendedName>
</protein>
<dbReference type="AlphaFoldDB" id="A0A2W7INX2"/>
<gene>
    <name evidence="2" type="ORF">C8P66_12274</name>
</gene>
<dbReference type="EMBL" id="QKYU01000022">
    <property type="protein sequence ID" value="PZW41087.1"/>
    <property type="molecule type" value="Genomic_DNA"/>
</dbReference>
<name>A0A2W7INX2_9PROT</name>
<evidence type="ECO:0000313" key="3">
    <source>
        <dbReference type="Proteomes" id="UP000249688"/>
    </source>
</evidence>
<comment type="caution">
    <text evidence="2">The sequence shown here is derived from an EMBL/GenBank/DDBJ whole genome shotgun (WGS) entry which is preliminary data.</text>
</comment>
<dbReference type="SMART" id="SM00881">
    <property type="entry name" value="CoA_binding"/>
    <property type="match status" value="1"/>
</dbReference>
<dbReference type="PANTHER" id="PTHR33303">
    <property type="entry name" value="CYTOPLASMIC PROTEIN-RELATED"/>
    <property type="match status" value="1"/>
</dbReference>
<dbReference type="SUPFAM" id="SSF51735">
    <property type="entry name" value="NAD(P)-binding Rossmann-fold domains"/>
    <property type="match status" value="1"/>
</dbReference>